<dbReference type="GO" id="GO:0005829">
    <property type="term" value="C:cytosol"/>
    <property type="evidence" value="ECO:0007669"/>
    <property type="project" value="TreeGrafter"/>
</dbReference>
<keyword evidence="3" id="KW-0690">Ribosome biogenesis</keyword>
<dbReference type="CDD" id="cd01681">
    <property type="entry name" value="aeEF2_snRNP_like_IV"/>
    <property type="match status" value="1"/>
</dbReference>
<dbReference type="PRINTS" id="PR00315">
    <property type="entry name" value="ELONGATNFCT"/>
</dbReference>
<dbReference type="CDD" id="cd16268">
    <property type="entry name" value="EF2_II"/>
    <property type="match status" value="1"/>
</dbReference>
<dbReference type="SMART" id="SM00838">
    <property type="entry name" value="EFG_C"/>
    <property type="match status" value="1"/>
</dbReference>
<evidence type="ECO:0000256" key="5">
    <source>
        <dbReference type="ARBA" id="ARBA00022801"/>
    </source>
</evidence>
<dbReference type="InterPro" id="IPR056752">
    <property type="entry name" value="EFL1"/>
</dbReference>
<evidence type="ECO:0000256" key="8">
    <source>
        <dbReference type="ARBA" id="ARBA00068031"/>
    </source>
</evidence>
<dbReference type="InterPro" id="IPR014721">
    <property type="entry name" value="Ribsml_uS5_D2-typ_fold_subgr"/>
</dbReference>
<evidence type="ECO:0000256" key="1">
    <source>
        <dbReference type="ARBA" id="ARBA00004496"/>
    </source>
</evidence>
<dbReference type="InterPro" id="IPR000795">
    <property type="entry name" value="T_Tr_GTP-bd_dom"/>
</dbReference>
<dbReference type="AlphaFoldDB" id="A0A9W8B120"/>
<dbReference type="InterPro" id="IPR000640">
    <property type="entry name" value="EFG_V-like"/>
</dbReference>
<dbReference type="Pfam" id="PF00679">
    <property type="entry name" value="EFG_C"/>
    <property type="match status" value="1"/>
</dbReference>
<dbReference type="FunFam" id="3.30.70.240:FF:000006">
    <property type="entry name" value="Elongation factor like GTPase 1"/>
    <property type="match status" value="1"/>
</dbReference>
<dbReference type="Pfam" id="PF14492">
    <property type="entry name" value="EFG_III"/>
    <property type="match status" value="1"/>
</dbReference>
<name>A0A9W8B120_9FUNG</name>
<dbReference type="InterPro" id="IPR020568">
    <property type="entry name" value="Ribosomal_Su5_D2-typ_SF"/>
</dbReference>
<protein>
    <recommendedName>
        <fullName evidence="8">Ribosome assembly protein 1</fullName>
    </recommendedName>
    <alternativeName>
        <fullName evidence="9">Elongation factor-like 1</fullName>
    </alternativeName>
</protein>
<sequence>MPVVSAQQLAALLPHTSHVRNICILAHVDHGKTTLSDALLSTNGIISTKIAGKARYLDSREDEQERGITMESSGISLYFKVLRSQGAGSAPDALKAHEYLINLIDSPGHVDFSSEVSTASRLCDGGFVLVDVVEGVCTQTITVLKQAWTESVRPILVLNKMDRLITELRMTPLEAYTHLCQILEQVNAVMATFLTGELLEADARRLEEAKLRLVESGQSDAPDATFDWTLQEMDDSHIYFSPELGNVIFSSAIHGWAFGIRHFARLYAAKLKVKESLLATTLWGDYYFDPKAKRIIPHKQLSGRNLKPMFVQFALDNIWTVYESAVIQPSPEKVEKIVQALGLKVLPRDLRTKDSQALVTTLMTQWLPLSTAVFLTAIDKLPNPRDAQAIRLPRLLHPFADPAPPPKDDLERAMYACDATPKSPIVVFVSKMLVVPTALLPENQRVQLTAEELRAIGRRKRQDATANPEDRTAADGSPLPATNLAASDANQCDNAAPLLDTVPTDDQVLIGFCRLYSGTLTPGQTLYVLSPKYDPQLPPESQPQFVDKVTVGKLYLPMGRDLLPVPQVYAGNVFAMGGLENKVWKSATLTSSLACPSLAQTSTISAPIVRAALEPAHLQDMKQLVEGLRLLNQSDPCVEVFIQESGEHILATAGELHLERCLTDLRGRFARIEIHVSPPIVPFRETVAYQLAGTGATAQDASAVPRGNLIPVHSRGVGIMPSSVVTVTTNNQLVELTLSSRPLPPLVTAFLLEHQVTIRHCLRRIAEKDGSASVAVGKGDLNSTGETLGHVSKHQLLDLKEFMAQLRALFAQDELDSKTSWGAVVDNIWAFGPKRTGPNLWVNNMPDYTPRPWSQPAVVPQSTGHGAETTATTVIQAMEAIQLKDSIERTTAPQPATAGDPSTPSLGRLAIRDLEESLLTGFQLSTLNGPLCAEPMVGLCFTVESCRLVRDPNAHPVDPTGGSSGAPSAYQVALATLPGQVISATREACRQSFLTWSPRLQLAMYHCEIQASADVLGRVYGVIAKRRGRVLSEEMKDGTSIFQIEAKIPVMESFGFADDIRKRTSGAASPQLVFSGYETLDVDPFWVPTTEEELEDLGEKADRENLAKRYVDQVRDRKGMFVEKKIVASAEKQRTLKK</sequence>
<dbReference type="GO" id="GO:0043022">
    <property type="term" value="F:ribosome binding"/>
    <property type="evidence" value="ECO:0007669"/>
    <property type="project" value="TreeGrafter"/>
</dbReference>
<evidence type="ECO:0000256" key="2">
    <source>
        <dbReference type="ARBA" id="ARBA00022490"/>
    </source>
</evidence>
<evidence type="ECO:0000256" key="7">
    <source>
        <dbReference type="ARBA" id="ARBA00048548"/>
    </source>
</evidence>
<dbReference type="Gene3D" id="3.30.70.870">
    <property type="entry name" value="Elongation Factor G (Translational Gtpase), domain 3"/>
    <property type="match status" value="1"/>
</dbReference>
<dbReference type="CDD" id="cd16261">
    <property type="entry name" value="EF2_snRNP_III"/>
    <property type="match status" value="1"/>
</dbReference>
<dbReference type="Gene3D" id="3.90.1430.10">
    <property type="entry name" value="Yeast translation eEF2 (G' domain)"/>
    <property type="match status" value="1"/>
</dbReference>
<dbReference type="FunFam" id="3.30.70.870:FF:000002">
    <property type="entry name" value="Translation elongation factor 2"/>
    <property type="match status" value="1"/>
</dbReference>
<dbReference type="EMBL" id="JANBQB010000297">
    <property type="protein sequence ID" value="KAJ1978121.1"/>
    <property type="molecule type" value="Genomic_DNA"/>
</dbReference>
<evidence type="ECO:0000256" key="3">
    <source>
        <dbReference type="ARBA" id="ARBA00022517"/>
    </source>
</evidence>
<gene>
    <name evidence="12" type="primary">RIA1</name>
    <name evidence="12" type="ORF">H4R34_003322</name>
</gene>
<dbReference type="InterPro" id="IPR027417">
    <property type="entry name" value="P-loop_NTPase"/>
</dbReference>
<keyword evidence="4" id="KW-0547">Nucleotide-binding</keyword>
<evidence type="ECO:0000313" key="13">
    <source>
        <dbReference type="Proteomes" id="UP001151582"/>
    </source>
</evidence>
<organism evidence="12 13">
    <name type="scientific">Dimargaris verticillata</name>
    <dbReference type="NCBI Taxonomy" id="2761393"/>
    <lineage>
        <taxon>Eukaryota</taxon>
        <taxon>Fungi</taxon>
        <taxon>Fungi incertae sedis</taxon>
        <taxon>Zoopagomycota</taxon>
        <taxon>Kickxellomycotina</taxon>
        <taxon>Dimargaritomycetes</taxon>
        <taxon>Dimargaritales</taxon>
        <taxon>Dimargaritaceae</taxon>
        <taxon>Dimargaris</taxon>
    </lineage>
</organism>
<dbReference type="SUPFAM" id="SSF54980">
    <property type="entry name" value="EF-G C-terminal domain-like"/>
    <property type="match status" value="2"/>
</dbReference>
<dbReference type="FunFam" id="3.90.1430.10:FF:000002">
    <property type="entry name" value="Elongation factor like GTPase 1"/>
    <property type="match status" value="1"/>
</dbReference>
<dbReference type="NCBIfam" id="TIGR00231">
    <property type="entry name" value="small_GTP"/>
    <property type="match status" value="1"/>
</dbReference>
<evidence type="ECO:0000313" key="12">
    <source>
        <dbReference type="EMBL" id="KAJ1978121.1"/>
    </source>
</evidence>
<dbReference type="SUPFAM" id="SSF54211">
    <property type="entry name" value="Ribosomal protein S5 domain 2-like"/>
    <property type="match status" value="1"/>
</dbReference>
<dbReference type="InterPro" id="IPR005225">
    <property type="entry name" value="Small_GTP-bd"/>
</dbReference>
<reference evidence="12" key="1">
    <citation type="submission" date="2022-07" db="EMBL/GenBank/DDBJ databases">
        <title>Phylogenomic reconstructions and comparative analyses of Kickxellomycotina fungi.</title>
        <authorList>
            <person name="Reynolds N.K."/>
            <person name="Stajich J.E."/>
            <person name="Barry K."/>
            <person name="Grigoriev I.V."/>
            <person name="Crous P."/>
            <person name="Smith M.E."/>
        </authorList>
    </citation>
    <scope>NUCLEOTIDE SEQUENCE</scope>
    <source>
        <strain evidence="12">RSA 567</strain>
    </source>
</reference>
<accession>A0A9W8B120</accession>
<dbReference type="Proteomes" id="UP001151582">
    <property type="component" value="Unassembled WGS sequence"/>
</dbReference>
<dbReference type="InterPro" id="IPR041095">
    <property type="entry name" value="EFG_II"/>
</dbReference>
<evidence type="ECO:0000256" key="6">
    <source>
        <dbReference type="ARBA" id="ARBA00023134"/>
    </source>
</evidence>
<feature type="region of interest" description="Disordered" evidence="10">
    <location>
        <begin position="459"/>
        <end position="480"/>
    </location>
</feature>
<dbReference type="GO" id="GO:1990904">
    <property type="term" value="C:ribonucleoprotein complex"/>
    <property type="evidence" value="ECO:0007669"/>
    <property type="project" value="TreeGrafter"/>
</dbReference>
<dbReference type="SUPFAM" id="SSF52540">
    <property type="entry name" value="P-loop containing nucleoside triphosphate hydrolases"/>
    <property type="match status" value="1"/>
</dbReference>
<dbReference type="Gene3D" id="3.30.230.10">
    <property type="match status" value="1"/>
</dbReference>
<evidence type="ECO:0000256" key="4">
    <source>
        <dbReference type="ARBA" id="ARBA00022741"/>
    </source>
</evidence>
<dbReference type="CDD" id="cd01885">
    <property type="entry name" value="EF2"/>
    <property type="match status" value="1"/>
</dbReference>
<dbReference type="InterPro" id="IPR009000">
    <property type="entry name" value="Transl_B-barrel_sf"/>
</dbReference>
<dbReference type="PROSITE" id="PS51722">
    <property type="entry name" value="G_TR_2"/>
    <property type="match status" value="1"/>
</dbReference>
<dbReference type="SUPFAM" id="SSF50447">
    <property type="entry name" value="Translation proteins"/>
    <property type="match status" value="1"/>
</dbReference>
<evidence type="ECO:0000256" key="10">
    <source>
        <dbReference type="SAM" id="MobiDB-lite"/>
    </source>
</evidence>
<dbReference type="PANTHER" id="PTHR42908:SF3">
    <property type="entry name" value="ELONGATION FACTOR-LIKE GTPASE 1"/>
    <property type="match status" value="1"/>
</dbReference>
<keyword evidence="2" id="KW-0963">Cytoplasm</keyword>
<dbReference type="GO" id="GO:0042256">
    <property type="term" value="P:cytosolic ribosome assembly"/>
    <property type="evidence" value="ECO:0007669"/>
    <property type="project" value="TreeGrafter"/>
</dbReference>
<keyword evidence="6" id="KW-0342">GTP-binding</keyword>
<dbReference type="CDD" id="cd04096">
    <property type="entry name" value="eEF2_snRNP_like_C"/>
    <property type="match status" value="1"/>
</dbReference>
<proteinExistence type="predicted"/>
<dbReference type="Gene3D" id="2.40.30.10">
    <property type="entry name" value="Translation factors"/>
    <property type="match status" value="1"/>
</dbReference>
<comment type="catalytic activity">
    <reaction evidence="7">
        <text>GTP + H2O = GDP + phosphate + H(+)</text>
        <dbReference type="Rhea" id="RHEA:19669"/>
        <dbReference type="ChEBI" id="CHEBI:15377"/>
        <dbReference type="ChEBI" id="CHEBI:15378"/>
        <dbReference type="ChEBI" id="CHEBI:37565"/>
        <dbReference type="ChEBI" id="CHEBI:43474"/>
        <dbReference type="ChEBI" id="CHEBI:58189"/>
    </reaction>
</comment>
<dbReference type="GO" id="GO:0005525">
    <property type="term" value="F:GTP binding"/>
    <property type="evidence" value="ECO:0007669"/>
    <property type="project" value="UniProtKB-KW"/>
</dbReference>
<feature type="domain" description="Tr-type G" evidence="11">
    <location>
        <begin position="17"/>
        <end position="278"/>
    </location>
</feature>
<dbReference type="FunFam" id="3.40.50.300:FF:000746">
    <property type="entry name" value="Ribosome assembly protein 1"/>
    <property type="match status" value="1"/>
</dbReference>
<dbReference type="Pfam" id="PF25118">
    <property type="entry name" value="EFL1"/>
    <property type="match status" value="1"/>
</dbReference>
<dbReference type="OrthoDB" id="364892at2759"/>
<comment type="caution">
    <text evidence="12">The sequence shown here is derived from an EMBL/GenBank/DDBJ whole genome shotgun (WGS) entry which is preliminary data.</text>
</comment>
<dbReference type="Gene3D" id="3.40.50.300">
    <property type="entry name" value="P-loop containing nucleotide triphosphate hydrolases"/>
    <property type="match status" value="1"/>
</dbReference>
<keyword evidence="5" id="KW-0378">Hydrolase</keyword>
<dbReference type="Pfam" id="PF00009">
    <property type="entry name" value="GTP_EFTU"/>
    <property type="match status" value="1"/>
</dbReference>
<dbReference type="InterPro" id="IPR035647">
    <property type="entry name" value="EFG_III/V"/>
</dbReference>
<evidence type="ECO:0000256" key="9">
    <source>
        <dbReference type="ARBA" id="ARBA00081809"/>
    </source>
</evidence>
<keyword evidence="13" id="KW-1185">Reference proteome</keyword>
<evidence type="ECO:0000259" key="11">
    <source>
        <dbReference type="PROSITE" id="PS51722"/>
    </source>
</evidence>
<dbReference type="Gene3D" id="3.30.70.240">
    <property type="match status" value="1"/>
</dbReference>
<comment type="subcellular location">
    <subcellularLocation>
        <location evidence="1">Cytoplasm</location>
    </subcellularLocation>
</comment>
<dbReference type="PANTHER" id="PTHR42908">
    <property type="entry name" value="TRANSLATION ELONGATION FACTOR-RELATED"/>
    <property type="match status" value="1"/>
</dbReference>
<dbReference type="GO" id="GO:0003924">
    <property type="term" value="F:GTPase activity"/>
    <property type="evidence" value="ECO:0007669"/>
    <property type="project" value="InterPro"/>
</dbReference>